<keyword evidence="3" id="KW-1185">Reference proteome</keyword>
<comment type="caution">
    <text evidence="2">The sequence shown here is derived from an EMBL/GenBank/DDBJ whole genome shotgun (WGS) entry which is preliminary data.</text>
</comment>
<keyword evidence="1" id="KW-0812">Transmembrane</keyword>
<gene>
    <name evidence="2" type="ORF">GCM10010862_48910</name>
</gene>
<evidence type="ECO:0000313" key="3">
    <source>
        <dbReference type="Proteomes" id="UP001156691"/>
    </source>
</evidence>
<feature type="transmembrane region" description="Helical" evidence="1">
    <location>
        <begin position="127"/>
        <end position="144"/>
    </location>
</feature>
<keyword evidence="1" id="KW-0472">Membrane</keyword>
<dbReference type="EMBL" id="BSNS01000024">
    <property type="protein sequence ID" value="GLQ57632.1"/>
    <property type="molecule type" value="Genomic_DNA"/>
</dbReference>
<accession>A0ABQ5WBX5</accession>
<keyword evidence="1" id="KW-1133">Transmembrane helix</keyword>
<proteinExistence type="predicted"/>
<sequence>MTQDTIDLIKVMVVTFLALAIGTVAMFFVGSLLRTYSGDLPVIGDLRAYDPPAAIPVIVDIRLLVVLGASFLTASGLALAAWSATLDMALLVVAKAVTVLISAAFGIFAGTWVYMRLTAGSELSLMSLNRPAIALVAFFVFSTLMRNSNLRGIGPLRYLVAGLLVLLGPILLTSF</sequence>
<feature type="transmembrane region" description="Helical" evidence="1">
    <location>
        <begin position="89"/>
        <end position="115"/>
    </location>
</feature>
<evidence type="ECO:0000256" key="1">
    <source>
        <dbReference type="SAM" id="Phobius"/>
    </source>
</evidence>
<feature type="transmembrane region" description="Helical" evidence="1">
    <location>
        <begin position="156"/>
        <end position="174"/>
    </location>
</feature>
<feature type="transmembrane region" description="Helical" evidence="1">
    <location>
        <begin position="12"/>
        <end position="33"/>
    </location>
</feature>
<dbReference type="RefSeq" id="WP_284343012.1">
    <property type="nucleotide sequence ID" value="NZ_BSNS01000024.1"/>
</dbReference>
<reference evidence="3" key="1">
    <citation type="journal article" date="2019" name="Int. J. Syst. Evol. Microbiol.">
        <title>The Global Catalogue of Microorganisms (GCM) 10K type strain sequencing project: providing services to taxonomists for standard genome sequencing and annotation.</title>
        <authorList>
            <consortium name="The Broad Institute Genomics Platform"/>
            <consortium name="The Broad Institute Genome Sequencing Center for Infectious Disease"/>
            <person name="Wu L."/>
            <person name="Ma J."/>
        </authorList>
    </citation>
    <scope>NUCLEOTIDE SEQUENCE [LARGE SCALE GENOMIC DNA]</scope>
    <source>
        <strain evidence="3">NBRC 112416</strain>
    </source>
</reference>
<feature type="transmembrane region" description="Helical" evidence="1">
    <location>
        <begin position="53"/>
        <end position="82"/>
    </location>
</feature>
<name>A0ABQ5WBX5_9HYPH</name>
<dbReference type="Proteomes" id="UP001156691">
    <property type="component" value="Unassembled WGS sequence"/>
</dbReference>
<evidence type="ECO:0000313" key="2">
    <source>
        <dbReference type="EMBL" id="GLQ57632.1"/>
    </source>
</evidence>
<protein>
    <submittedName>
        <fullName evidence="2">Uncharacterized protein</fullName>
    </submittedName>
</protein>
<organism evidence="2 3">
    <name type="scientific">Devosia nitrariae</name>
    <dbReference type="NCBI Taxonomy" id="2071872"/>
    <lineage>
        <taxon>Bacteria</taxon>
        <taxon>Pseudomonadati</taxon>
        <taxon>Pseudomonadota</taxon>
        <taxon>Alphaproteobacteria</taxon>
        <taxon>Hyphomicrobiales</taxon>
        <taxon>Devosiaceae</taxon>
        <taxon>Devosia</taxon>
    </lineage>
</organism>